<dbReference type="AlphaFoldDB" id="A0A4Z2F1P0"/>
<reference evidence="2 3" key="1">
    <citation type="submission" date="2019-03" db="EMBL/GenBank/DDBJ databases">
        <title>First draft genome of Liparis tanakae, snailfish: a comprehensive survey of snailfish specific genes.</title>
        <authorList>
            <person name="Kim W."/>
            <person name="Song I."/>
            <person name="Jeong J.-H."/>
            <person name="Kim D."/>
            <person name="Kim S."/>
            <person name="Ryu S."/>
            <person name="Song J.Y."/>
            <person name="Lee S.K."/>
        </authorList>
    </citation>
    <scope>NUCLEOTIDE SEQUENCE [LARGE SCALE GENOMIC DNA]</scope>
    <source>
        <tissue evidence="2">Muscle</tissue>
    </source>
</reference>
<dbReference type="EMBL" id="SRLO01001930">
    <property type="protein sequence ID" value="TNN34584.1"/>
    <property type="molecule type" value="Genomic_DNA"/>
</dbReference>
<sequence length="328" mass="36567">MTIKILGPRPQPEQASALTAAQLSVVLFSLCHGLPSACCQFRLSRQTILSWIRRRRRRLADGKWMWRTEKLEEWVLIQHEQQLSPSRAFLLRSARSALGQRRPLLDCYGWIVRAIPPDGVGSMDEFSIFLDLDQFSQQNPSALRLSGSPEELPMFDVVLSALSDGRLLPPLLFFRGAESRVPNGFPDNVLLAARQEGFSDSERLRVWTDRVWRPLVASRVQGPTVLMMDVYRGHLADEFRARLTSMSTGSALFPPGSRRLQPLHVCMTPVLSGFLQARWTQLVSAGGLGGLGGLDQLALLVACWLSEVTSTVTSEAHLLRRCVVPVGV</sequence>
<protein>
    <submittedName>
        <fullName evidence="2">Pogo transposable element with ZNF domain</fullName>
    </submittedName>
</protein>
<evidence type="ECO:0000259" key="1">
    <source>
        <dbReference type="Pfam" id="PF03184"/>
    </source>
</evidence>
<evidence type="ECO:0000313" key="2">
    <source>
        <dbReference type="EMBL" id="TNN34584.1"/>
    </source>
</evidence>
<gene>
    <name evidence="2" type="primary">Pogz_0</name>
    <name evidence="2" type="ORF">EYF80_055248</name>
</gene>
<evidence type="ECO:0000313" key="3">
    <source>
        <dbReference type="Proteomes" id="UP000314294"/>
    </source>
</evidence>
<accession>A0A4Z2F1P0</accession>
<proteinExistence type="predicted"/>
<dbReference type="Pfam" id="PF03184">
    <property type="entry name" value="DDE_1"/>
    <property type="match status" value="1"/>
</dbReference>
<comment type="caution">
    <text evidence="2">The sequence shown here is derived from an EMBL/GenBank/DDBJ whole genome shotgun (WGS) entry which is preliminary data.</text>
</comment>
<keyword evidence="3" id="KW-1185">Reference proteome</keyword>
<dbReference type="InterPro" id="IPR004875">
    <property type="entry name" value="DDE_SF_endonuclease_dom"/>
</dbReference>
<dbReference type="OrthoDB" id="5876240at2759"/>
<feature type="domain" description="DDE-1" evidence="1">
    <location>
        <begin position="161"/>
        <end position="282"/>
    </location>
</feature>
<name>A0A4Z2F1P0_9TELE</name>
<dbReference type="GO" id="GO:0003676">
    <property type="term" value="F:nucleic acid binding"/>
    <property type="evidence" value="ECO:0007669"/>
    <property type="project" value="InterPro"/>
</dbReference>
<organism evidence="2 3">
    <name type="scientific">Liparis tanakae</name>
    <name type="common">Tanaka's snailfish</name>
    <dbReference type="NCBI Taxonomy" id="230148"/>
    <lineage>
        <taxon>Eukaryota</taxon>
        <taxon>Metazoa</taxon>
        <taxon>Chordata</taxon>
        <taxon>Craniata</taxon>
        <taxon>Vertebrata</taxon>
        <taxon>Euteleostomi</taxon>
        <taxon>Actinopterygii</taxon>
        <taxon>Neopterygii</taxon>
        <taxon>Teleostei</taxon>
        <taxon>Neoteleostei</taxon>
        <taxon>Acanthomorphata</taxon>
        <taxon>Eupercaria</taxon>
        <taxon>Perciformes</taxon>
        <taxon>Cottioidei</taxon>
        <taxon>Cottales</taxon>
        <taxon>Liparidae</taxon>
        <taxon>Liparis</taxon>
    </lineage>
</organism>
<dbReference type="Proteomes" id="UP000314294">
    <property type="component" value="Unassembled WGS sequence"/>
</dbReference>